<name>A0AAN8Y446_SOLBU</name>
<organism evidence="1 2">
    <name type="scientific">Solanum bulbocastanum</name>
    <name type="common">Wild potato</name>
    <dbReference type="NCBI Taxonomy" id="147425"/>
    <lineage>
        <taxon>Eukaryota</taxon>
        <taxon>Viridiplantae</taxon>
        <taxon>Streptophyta</taxon>
        <taxon>Embryophyta</taxon>
        <taxon>Tracheophyta</taxon>
        <taxon>Spermatophyta</taxon>
        <taxon>Magnoliopsida</taxon>
        <taxon>eudicotyledons</taxon>
        <taxon>Gunneridae</taxon>
        <taxon>Pentapetalae</taxon>
        <taxon>asterids</taxon>
        <taxon>lamiids</taxon>
        <taxon>Solanales</taxon>
        <taxon>Solanaceae</taxon>
        <taxon>Solanoideae</taxon>
        <taxon>Solaneae</taxon>
        <taxon>Solanum</taxon>
    </lineage>
</organism>
<accession>A0AAN8Y446</accession>
<sequence>MRFFRFRIRSQISTH</sequence>
<evidence type="ECO:0000313" key="1">
    <source>
        <dbReference type="EMBL" id="KAK6779005.1"/>
    </source>
</evidence>
<reference evidence="1 2" key="1">
    <citation type="submission" date="2024-02" db="EMBL/GenBank/DDBJ databases">
        <title>de novo genome assembly of Solanum bulbocastanum strain 11H21.</title>
        <authorList>
            <person name="Hosaka A.J."/>
        </authorList>
    </citation>
    <scope>NUCLEOTIDE SEQUENCE [LARGE SCALE GENOMIC DNA]</scope>
    <source>
        <tissue evidence="1">Young leaves</tissue>
    </source>
</reference>
<proteinExistence type="predicted"/>
<keyword evidence="2" id="KW-1185">Reference proteome</keyword>
<comment type="caution">
    <text evidence="1">The sequence shown here is derived from an EMBL/GenBank/DDBJ whole genome shotgun (WGS) entry which is preliminary data.</text>
</comment>
<protein>
    <submittedName>
        <fullName evidence="1">Uncharacterized protein</fullName>
    </submittedName>
</protein>
<evidence type="ECO:0000313" key="2">
    <source>
        <dbReference type="Proteomes" id="UP001371456"/>
    </source>
</evidence>
<dbReference type="EMBL" id="JBANQN010000010">
    <property type="protein sequence ID" value="KAK6779005.1"/>
    <property type="molecule type" value="Genomic_DNA"/>
</dbReference>
<gene>
    <name evidence="1" type="ORF">RDI58_025723</name>
</gene>
<dbReference type="Proteomes" id="UP001371456">
    <property type="component" value="Unassembled WGS sequence"/>
</dbReference>